<organism evidence="1 2">
    <name type="scientific">Entomophthora muscae</name>
    <dbReference type="NCBI Taxonomy" id="34485"/>
    <lineage>
        <taxon>Eukaryota</taxon>
        <taxon>Fungi</taxon>
        <taxon>Fungi incertae sedis</taxon>
        <taxon>Zoopagomycota</taxon>
        <taxon>Entomophthoromycotina</taxon>
        <taxon>Entomophthoromycetes</taxon>
        <taxon>Entomophthorales</taxon>
        <taxon>Entomophthoraceae</taxon>
        <taxon>Entomophthora</taxon>
    </lineage>
</organism>
<comment type="caution">
    <text evidence="1">The sequence shown here is derived from an EMBL/GenBank/DDBJ whole genome shotgun (WGS) entry which is preliminary data.</text>
</comment>
<reference evidence="1" key="1">
    <citation type="submission" date="2022-04" db="EMBL/GenBank/DDBJ databases">
        <title>Genome of the entomopathogenic fungus Entomophthora muscae.</title>
        <authorList>
            <person name="Elya C."/>
            <person name="Lovett B.R."/>
            <person name="Lee E."/>
            <person name="Macias A.M."/>
            <person name="Hajek A.E."/>
            <person name="De Bivort B.L."/>
            <person name="Kasson M.T."/>
            <person name="De Fine Licht H.H."/>
            <person name="Stajich J.E."/>
        </authorList>
    </citation>
    <scope>NUCLEOTIDE SEQUENCE</scope>
    <source>
        <strain evidence="1">Berkeley</strain>
    </source>
</reference>
<keyword evidence="2" id="KW-1185">Reference proteome</keyword>
<proteinExistence type="predicted"/>
<protein>
    <submittedName>
        <fullName evidence="1">Uncharacterized protein</fullName>
    </submittedName>
</protein>
<dbReference type="EMBL" id="QTSX02000730">
    <property type="protein sequence ID" value="KAJ9086157.1"/>
    <property type="molecule type" value="Genomic_DNA"/>
</dbReference>
<accession>A0ACC2UHC6</accession>
<evidence type="ECO:0000313" key="1">
    <source>
        <dbReference type="EMBL" id="KAJ9086157.1"/>
    </source>
</evidence>
<gene>
    <name evidence="1" type="ORF">DSO57_1006975</name>
</gene>
<dbReference type="Proteomes" id="UP001165960">
    <property type="component" value="Unassembled WGS sequence"/>
</dbReference>
<name>A0ACC2UHC6_9FUNG</name>
<sequence length="74" mass="8486">MFNRTIILLAAAGIAFATNPDEESFRQFLKDKQKKAVVTRKDYKLFSLVKVPESKTFFIGIFGTWIEIPCDIDI</sequence>
<evidence type="ECO:0000313" key="2">
    <source>
        <dbReference type="Proteomes" id="UP001165960"/>
    </source>
</evidence>